<organism evidence="1 2">
    <name type="scientific">Ulvibacter litoralis</name>
    <dbReference type="NCBI Taxonomy" id="227084"/>
    <lineage>
        <taxon>Bacteria</taxon>
        <taxon>Pseudomonadati</taxon>
        <taxon>Bacteroidota</taxon>
        <taxon>Flavobacteriia</taxon>
        <taxon>Flavobacteriales</taxon>
        <taxon>Flavobacteriaceae</taxon>
        <taxon>Ulvibacter</taxon>
    </lineage>
</organism>
<evidence type="ECO:0000313" key="1">
    <source>
        <dbReference type="EMBL" id="SDF21669.1"/>
    </source>
</evidence>
<dbReference type="SUPFAM" id="SSF49373">
    <property type="entry name" value="Invasin/intimin cell-adhesion fragments"/>
    <property type="match status" value="1"/>
</dbReference>
<protein>
    <submittedName>
        <fullName evidence="1">Uncharacterized protein</fullName>
    </submittedName>
</protein>
<dbReference type="OrthoDB" id="9765957at2"/>
<dbReference type="RefSeq" id="WP_093145388.1">
    <property type="nucleotide sequence ID" value="NZ_BMWO01000013.1"/>
</dbReference>
<evidence type="ECO:0000313" key="2">
    <source>
        <dbReference type="Proteomes" id="UP000199321"/>
    </source>
</evidence>
<dbReference type="AlphaFoldDB" id="A0A1G7JB05"/>
<dbReference type="Proteomes" id="UP000199321">
    <property type="component" value="Unassembled WGS sequence"/>
</dbReference>
<name>A0A1G7JB05_9FLAO</name>
<proteinExistence type="predicted"/>
<reference evidence="1 2" key="1">
    <citation type="submission" date="2016-10" db="EMBL/GenBank/DDBJ databases">
        <authorList>
            <person name="de Groot N.N."/>
        </authorList>
    </citation>
    <scope>NUCLEOTIDE SEQUENCE [LARGE SCALE GENOMIC DNA]</scope>
    <source>
        <strain evidence="1 2">DSM 16195</strain>
    </source>
</reference>
<accession>A0A1G7JB05</accession>
<sequence>MKALFTFFSLLFVLVGIAQNGINYKALIKDANGDVIANQAVTIQFQILENGTTNVYQETHNPTTDANGIAIVNIGEGTVDSGNFLTIDWGGVEHFLNVQVDTDDGAGLVDLGTTQFMSVPYALSAQSAKTSEDNSNFIEHYLNTATVPTREEKSPDLIITMDYSLYRDTVPIDHQKLLDLCGDDNGCKVTVIMKDYWQGGAIGRSAARTATFFYSSTPQSGTYFMYVVDEDPENNGNVGLDNDNTISHIINAFDACYLTDSIFVNGASLGDEDVGLHFLYWTAYTNSTATIKKKCICRIED</sequence>
<dbReference type="EMBL" id="FNBA01000010">
    <property type="protein sequence ID" value="SDF21669.1"/>
    <property type="molecule type" value="Genomic_DNA"/>
</dbReference>
<dbReference type="InterPro" id="IPR008964">
    <property type="entry name" value="Invasin/intimin_cell_adhesion"/>
</dbReference>
<dbReference type="InterPro" id="IPR013783">
    <property type="entry name" value="Ig-like_fold"/>
</dbReference>
<gene>
    <name evidence="1" type="ORF">SAMN05421855_1103</name>
</gene>
<dbReference type="STRING" id="227084.SAMN05421855_1103"/>
<keyword evidence="2" id="KW-1185">Reference proteome</keyword>
<dbReference type="Gene3D" id="2.60.40.10">
    <property type="entry name" value="Immunoglobulins"/>
    <property type="match status" value="1"/>
</dbReference>